<name>A0A3L6QUG6_PANMI</name>
<comment type="caution">
    <text evidence="1">The sequence shown here is derived from an EMBL/GenBank/DDBJ whole genome shotgun (WGS) entry which is preliminary data.</text>
</comment>
<dbReference type="OrthoDB" id="679083at2759"/>
<evidence type="ECO:0000313" key="2">
    <source>
        <dbReference type="Proteomes" id="UP000275267"/>
    </source>
</evidence>
<organism evidence="1 2">
    <name type="scientific">Panicum miliaceum</name>
    <name type="common">Proso millet</name>
    <name type="synonym">Broomcorn millet</name>
    <dbReference type="NCBI Taxonomy" id="4540"/>
    <lineage>
        <taxon>Eukaryota</taxon>
        <taxon>Viridiplantae</taxon>
        <taxon>Streptophyta</taxon>
        <taxon>Embryophyta</taxon>
        <taxon>Tracheophyta</taxon>
        <taxon>Spermatophyta</taxon>
        <taxon>Magnoliopsida</taxon>
        <taxon>Liliopsida</taxon>
        <taxon>Poales</taxon>
        <taxon>Poaceae</taxon>
        <taxon>PACMAD clade</taxon>
        <taxon>Panicoideae</taxon>
        <taxon>Panicodae</taxon>
        <taxon>Paniceae</taxon>
        <taxon>Panicinae</taxon>
        <taxon>Panicum</taxon>
        <taxon>Panicum sect. Panicum</taxon>
    </lineage>
</organism>
<gene>
    <name evidence="1" type="ORF">C2845_PM04G04960</name>
</gene>
<proteinExistence type="predicted"/>
<accession>A0A3L6QUG6</accession>
<protein>
    <recommendedName>
        <fullName evidence="3">F-box domain-containing protein</fullName>
    </recommendedName>
</protein>
<evidence type="ECO:0000313" key="1">
    <source>
        <dbReference type="EMBL" id="RLM87138.1"/>
    </source>
</evidence>
<dbReference type="EMBL" id="PQIB02000011">
    <property type="protein sequence ID" value="RLM87138.1"/>
    <property type="molecule type" value="Genomic_DNA"/>
</dbReference>
<keyword evidence="2" id="KW-1185">Reference proteome</keyword>
<dbReference type="PANTHER" id="PTHR32133">
    <property type="entry name" value="OS07G0120400 PROTEIN"/>
    <property type="match status" value="1"/>
</dbReference>
<dbReference type="AlphaFoldDB" id="A0A3L6QUG6"/>
<reference evidence="2" key="1">
    <citation type="journal article" date="2019" name="Nat. Commun.">
        <title>The genome of broomcorn millet.</title>
        <authorList>
            <person name="Zou C."/>
            <person name="Miki D."/>
            <person name="Li D."/>
            <person name="Tang Q."/>
            <person name="Xiao L."/>
            <person name="Rajput S."/>
            <person name="Deng P."/>
            <person name="Jia W."/>
            <person name="Huang R."/>
            <person name="Zhang M."/>
            <person name="Sun Y."/>
            <person name="Hu J."/>
            <person name="Fu X."/>
            <person name="Schnable P.S."/>
            <person name="Li F."/>
            <person name="Zhang H."/>
            <person name="Feng B."/>
            <person name="Zhu X."/>
            <person name="Liu R."/>
            <person name="Schnable J.C."/>
            <person name="Zhu J.-K."/>
            <person name="Zhang H."/>
        </authorList>
    </citation>
    <scope>NUCLEOTIDE SEQUENCE [LARGE SCALE GENOMIC DNA]</scope>
</reference>
<dbReference type="Proteomes" id="UP000275267">
    <property type="component" value="Unassembled WGS sequence"/>
</dbReference>
<dbReference type="InterPro" id="IPR036047">
    <property type="entry name" value="F-box-like_dom_sf"/>
</dbReference>
<sequence length="425" mass="46133">MRPRTRAARPPPELMDDIVEEIPPADPASLVRAAASCKQWWRLASGPGFRRRWFRGIHRAPLMLGAVRNILYNGRTKVSFVPAFPFLPPRAGRRGWRALDSRDGRVLLHREPRCLGEENNPVTDEQRELPALPGFSGICAAVLCDASAAGDNLACSSGPFFVAFIGSGHEGTCIRVYSSESDAWGEPASAWYHGYLNKEVRGVCVGNAVYFALRAITRILEYDLGTGGVTVIDPPPMSSDLVALMTAEGGGLGCATEKGCRLQMWSREVGSDGLMGWSQRKAFRLRTLKPVGCDILTLHVVGFEDGGGIIYVGTDQGSFTTDLKSGRWQSISPYLRAGSGSKYREWPLQVRVQALLFQVHGKTQAASEGLLINQEGSVWLTSGGSWLCGIPFSQSPRSCCKAFLGLSFGIGNAHAVLLLLLLHEG</sequence>
<evidence type="ECO:0008006" key="3">
    <source>
        <dbReference type="Google" id="ProtNLM"/>
    </source>
</evidence>
<dbReference type="PANTHER" id="PTHR32133:SF386">
    <property type="entry name" value="F-BOX DOMAIN-CONTAINING PROTEIN"/>
    <property type="match status" value="1"/>
</dbReference>
<dbReference type="SUPFAM" id="SSF81383">
    <property type="entry name" value="F-box domain"/>
    <property type="match status" value="1"/>
</dbReference>